<dbReference type="EMBL" id="JBEOKT010000004">
    <property type="protein sequence ID" value="MER2997016.1"/>
    <property type="molecule type" value="Genomic_DNA"/>
</dbReference>
<comment type="caution">
    <text evidence="1">The sequence shown here is derived from an EMBL/GenBank/DDBJ whole genome shotgun (WGS) entry which is preliminary data.</text>
</comment>
<sequence>MVKRILLLVILLYTFPLLAQEPTIKWGPAIQHDARNLNQLQVLGIGPGNSLYTVYTENNLLTLERYDQQYQRTWAVAIAPLSPDGKRADTEALVLLNNQVYLISSVTEKYRKIIYAQQIDANGNYMPTIHELATTLAQTIVHTKAKGPRLLLVLQQQTEPQQTIVASYYGSFKSQWSVTLPIKGEITEMHLEDNGTTFILSKLPATNSPESAFYLYRFGGRNGRTSVQAIGSTAQRPLQAKMAATNGDLVIAGVTTPAPFVASLFPEPTGTFYYRFPKGRFRNYQLRYDPIDSLFLHNYKAYKPDGDHSQRLRRMQLQHLLPLTNNKMVLLGEVYAIDNNRPIPTHHTDDILVVAFDENGRAIYTTSANKHQSGSVRQVRLGSYIATTVQDSVKLLYLDFEYNYNEQNEIIMASPRAVLKEPVIVTIAPPNGKSTVKPLRNTHTGRHQQFYLIPTSAYKINRSEFIVIGSGIRYYRIGRLRF</sequence>
<keyword evidence="2" id="KW-1185">Reference proteome</keyword>
<organism evidence="1 2">
    <name type="scientific">Pontibacter populi</name>
    <dbReference type="NCBI Taxonomy" id="890055"/>
    <lineage>
        <taxon>Bacteria</taxon>
        <taxon>Pseudomonadati</taxon>
        <taxon>Bacteroidota</taxon>
        <taxon>Cytophagia</taxon>
        <taxon>Cytophagales</taxon>
        <taxon>Hymenobacteraceae</taxon>
        <taxon>Pontibacter</taxon>
    </lineage>
</organism>
<evidence type="ECO:0000313" key="1">
    <source>
        <dbReference type="EMBL" id="MER2997016.1"/>
    </source>
</evidence>
<gene>
    <name evidence="1" type="ORF">ABS362_05625</name>
</gene>
<reference evidence="1 2" key="1">
    <citation type="submission" date="2024-06" db="EMBL/GenBank/DDBJ databases">
        <title>Pontibacter populi HYL7-15.</title>
        <authorList>
            <person name="Kim M.K."/>
        </authorList>
    </citation>
    <scope>NUCLEOTIDE SEQUENCE [LARGE SCALE GENOMIC DNA]</scope>
    <source>
        <strain evidence="1 2">HYL7-15</strain>
    </source>
</reference>
<dbReference type="RefSeq" id="WP_350411370.1">
    <property type="nucleotide sequence ID" value="NZ_JBEOKT010000004.1"/>
</dbReference>
<accession>A0ABV1RRK1</accession>
<protein>
    <submittedName>
        <fullName evidence="1">Uncharacterized protein</fullName>
    </submittedName>
</protein>
<name>A0ABV1RRK1_9BACT</name>
<dbReference type="Proteomes" id="UP001476807">
    <property type="component" value="Unassembled WGS sequence"/>
</dbReference>
<evidence type="ECO:0000313" key="2">
    <source>
        <dbReference type="Proteomes" id="UP001476807"/>
    </source>
</evidence>
<proteinExistence type="predicted"/>